<dbReference type="InterPro" id="IPR018668">
    <property type="entry name" value="DNA-binding_VF530-like"/>
</dbReference>
<organism evidence="1 2">
    <name type="scientific">Vibrio genomosp. F6 str. FF-238</name>
    <dbReference type="NCBI Taxonomy" id="1191298"/>
    <lineage>
        <taxon>Bacteria</taxon>
        <taxon>Pseudomonadati</taxon>
        <taxon>Pseudomonadota</taxon>
        <taxon>Gammaproteobacteria</taxon>
        <taxon>Vibrionales</taxon>
        <taxon>Vibrionaceae</taxon>
        <taxon>Vibrio</taxon>
    </lineage>
</organism>
<dbReference type="Pfam" id="PF09905">
    <property type="entry name" value="VF530"/>
    <property type="match status" value="1"/>
</dbReference>
<dbReference type="InterPro" id="IPR036361">
    <property type="entry name" value="SAP_dom_sf"/>
</dbReference>
<evidence type="ECO:0000313" key="2">
    <source>
        <dbReference type="Proteomes" id="UP000094165"/>
    </source>
</evidence>
<dbReference type="Proteomes" id="UP000094165">
    <property type="component" value="Unassembled WGS sequence"/>
</dbReference>
<dbReference type="RefSeq" id="WP_017054075.1">
    <property type="nucleotide sequence ID" value="NZ_AJYW02000129.1"/>
</dbReference>
<dbReference type="Gene3D" id="1.10.720.30">
    <property type="entry name" value="SAP domain"/>
    <property type="match status" value="1"/>
</dbReference>
<name>A0A1E5CYY2_9VIBR</name>
<dbReference type="AlphaFoldDB" id="A0A1E5CYY2"/>
<comment type="caution">
    <text evidence="1">The sequence shown here is derived from an EMBL/GenBank/DDBJ whole genome shotgun (WGS) entry which is preliminary data.</text>
</comment>
<evidence type="ECO:0000313" key="1">
    <source>
        <dbReference type="EMBL" id="OEE76024.1"/>
    </source>
</evidence>
<sequence length="70" mass="8182">MTQANNPLHGITLEKLLTELVDHYGWEELSHIVNVNCFKSNPSIKSSLKFLRKTDWARAKVEKLYIDLKR</sequence>
<protein>
    <submittedName>
        <fullName evidence="1">Transporter</fullName>
    </submittedName>
</protein>
<proteinExistence type="predicted"/>
<keyword evidence="2" id="KW-1185">Reference proteome</keyword>
<dbReference type="GO" id="GO:0003677">
    <property type="term" value="F:DNA binding"/>
    <property type="evidence" value="ECO:0007669"/>
    <property type="project" value="InterPro"/>
</dbReference>
<gene>
    <name evidence="1" type="ORF">A130_16225</name>
</gene>
<reference evidence="1 2" key="1">
    <citation type="journal article" date="2012" name="Science">
        <title>Ecological populations of bacteria act as socially cohesive units of antibiotic production and resistance.</title>
        <authorList>
            <person name="Cordero O.X."/>
            <person name="Wildschutte H."/>
            <person name="Kirkup B."/>
            <person name="Proehl S."/>
            <person name="Ngo L."/>
            <person name="Hussain F."/>
            <person name="Le Roux F."/>
            <person name="Mincer T."/>
            <person name="Polz M.F."/>
        </authorList>
    </citation>
    <scope>NUCLEOTIDE SEQUENCE [LARGE SCALE GENOMIC DNA]</scope>
    <source>
        <strain evidence="1 2">FF-238</strain>
    </source>
</reference>
<dbReference type="EMBL" id="AJYW02000129">
    <property type="protein sequence ID" value="OEE76024.1"/>
    <property type="molecule type" value="Genomic_DNA"/>
</dbReference>
<accession>A0A1E5CYY2</accession>